<dbReference type="Pfam" id="PF00494">
    <property type="entry name" value="SQS_PSY"/>
    <property type="match status" value="1"/>
</dbReference>
<dbReference type="EMBL" id="LWQU01000137">
    <property type="protein sequence ID" value="OAN50607.1"/>
    <property type="molecule type" value="Genomic_DNA"/>
</dbReference>
<keyword evidence="2" id="KW-1185">Reference proteome</keyword>
<reference evidence="1 2" key="1">
    <citation type="submission" date="2016-04" db="EMBL/GenBank/DDBJ databases">
        <title>Draft genome sequence of freshwater magnetotactic bacteria Magnetospirillum marisnigri SP-1 and Magnetospirillum moscoviense BB-1.</title>
        <authorList>
            <person name="Koziaeva V."/>
            <person name="Dziuba M.V."/>
            <person name="Ivanov T.M."/>
            <person name="Kuznetsov B."/>
            <person name="Grouzdev D.S."/>
        </authorList>
    </citation>
    <scope>NUCLEOTIDE SEQUENCE [LARGE SCALE GENOMIC DNA]</scope>
    <source>
        <strain evidence="1 2">BB-1</strain>
    </source>
</reference>
<sequence length="283" mass="30192">MSRSAAAVLLPSPTGKTAVGENFPVASRLLAPAVRAQVMAFYRFARLADDIADDPTLAPDQKLARLDALEQSLAGGAPMVAEAIDLCDAVGNDPALLAHAAALLQAFRRDAFLDQCRDWGDLMAYCRFSAAPVGRFLLDLHGEGAATHAPSDALCASLQILNHLQDCGADYQTLGRVYLPADWMEAAGAVRGSLAHPTTSPELRDLLDHVLDQVDGLIDLASALPGRINNRRLRLEAAVTVAVARRLSALLRRHDPLAEPVRLTPLAYGVAVVEGLISGLQRR</sequence>
<dbReference type="Gene3D" id="1.10.600.10">
    <property type="entry name" value="Farnesyl Diphosphate Synthase"/>
    <property type="match status" value="1"/>
</dbReference>
<dbReference type="SFLD" id="SFLDG01018">
    <property type="entry name" value="Squalene/Phytoene_Synthase_Lik"/>
    <property type="match status" value="1"/>
</dbReference>
<accession>A0A178MRD1</accession>
<dbReference type="OrthoDB" id="9807580at2"/>
<dbReference type="InterPro" id="IPR002060">
    <property type="entry name" value="Squ/phyt_synthse"/>
</dbReference>
<dbReference type="RefSeq" id="WP_068500158.1">
    <property type="nucleotide sequence ID" value="NZ_LWQU01000137.1"/>
</dbReference>
<evidence type="ECO:0000313" key="2">
    <source>
        <dbReference type="Proteomes" id="UP000078543"/>
    </source>
</evidence>
<evidence type="ECO:0000313" key="1">
    <source>
        <dbReference type="EMBL" id="OAN50607.1"/>
    </source>
</evidence>
<organism evidence="1 2">
    <name type="scientific">Magnetospirillum moscoviense</name>
    <dbReference type="NCBI Taxonomy" id="1437059"/>
    <lineage>
        <taxon>Bacteria</taxon>
        <taxon>Pseudomonadati</taxon>
        <taxon>Pseudomonadota</taxon>
        <taxon>Alphaproteobacteria</taxon>
        <taxon>Rhodospirillales</taxon>
        <taxon>Rhodospirillaceae</taxon>
        <taxon>Magnetospirillum</taxon>
    </lineage>
</organism>
<name>A0A178MRD1_9PROT</name>
<proteinExistence type="predicted"/>
<dbReference type="GO" id="GO:0016765">
    <property type="term" value="F:transferase activity, transferring alkyl or aryl (other than methyl) groups"/>
    <property type="evidence" value="ECO:0007669"/>
    <property type="project" value="UniProtKB-ARBA"/>
</dbReference>
<gene>
    <name evidence="1" type="ORF">A6A05_12045</name>
</gene>
<protein>
    <recommendedName>
        <fullName evidence="3">Squalene synthase HpnC</fullName>
    </recommendedName>
</protein>
<dbReference type="STRING" id="1437059.A6A05_12045"/>
<dbReference type="PANTHER" id="PTHR31480">
    <property type="entry name" value="BIFUNCTIONAL LYCOPENE CYCLASE/PHYTOENE SYNTHASE"/>
    <property type="match status" value="1"/>
</dbReference>
<dbReference type="SFLD" id="SFLDS00005">
    <property type="entry name" value="Isoprenoid_Synthase_Type_I"/>
    <property type="match status" value="1"/>
</dbReference>
<dbReference type="Proteomes" id="UP000078543">
    <property type="component" value="Unassembled WGS sequence"/>
</dbReference>
<dbReference type="SUPFAM" id="SSF48576">
    <property type="entry name" value="Terpenoid synthases"/>
    <property type="match status" value="1"/>
</dbReference>
<evidence type="ECO:0008006" key="3">
    <source>
        <dbReference type="Google" id="ProtNLM"/>
    </source>
</evidence>
<dbReference type="InterPro" id="IPR008949">
    <property type="entry name" value="Isoprenoid_synthase_dom_sf"/>
</dbReference>
<comment type="caution">
    <text evidence="1">The sequence shown here is derived from an EMBL/GenBank/DDBJ whole genome shotgun (WGS) entry which is preliminary data.</text>
</comment>
<dbReference type="AlphaFoldDB" id="A0A178MRD1"/>